<gene>
    <name evidence="2" type="ordered locus">RGE_05750</name>
</gene>
<dbReference type="AlphaFoldDB" id="I0HLN3"/>
<proteinExistence type="predicted"/>
<dbReference type="KEGG" id="rge:RGE_05750"/>
<evidence type="ECO:0000256" key="1">
    <source>
        <dbReference type="SAM" id="MobiDB-lite"/>
    </source>
</evidence>
<organism evidence="2 3">
    <name type="scientific">Rubrivivax gelatinosus (strain NBRC 100245 / IL144)</name>
    <dbReference type="NCBI Taxonomy" id="983917"/>
    <lineage>
        <taxon>Bacteria</taxon>
        <taxon>Pseudomonadati</taxon>
        <taxon>Pseudomonadota</taxon>
        <taxon>Betaproteobacteria</taxon>
        <taxon>Burkholderiales</taxon>
        <taxon>Sphaerotilaceae</taxon>
        <taxon>Rubrivivax</taxon>
    </lineage>
</organism>
<feature type="compositionally biased region" description="Basic residues" evidence="1">
    <location>
        <begin position="135"/>
        <end position="149"/>
    </location>
</feature>
<name>I0HLN3_RUBGI</name>
<sequence>MPRRGEQNRRPAPQLHGRAVRPGFHLAGDARFTAGGSATEPRLRRRRRADVQFPVHQLSDAERRQRPIDSQTRAGRGQSRAGKRVRGGVAGTHPWPGDDAGQARGALSGGSAGQGARFVRRFAAALSRHRETVRHSPRRPRRRTRRLPRRQLDGAAQPLVSRRTFPAGGGADAQRAGGTTRARRCSRRRPARDVRTDGHPRDADGRHPDGAAAATRCGHRKSAARCGSRLSRAVLQGRRRAHRFRSWGLAGGVMVPGMPATAAQCGIMVPARHSGKPRGSLRPDRQSAHAQVIARAQPHRLFQPQPARHPAGLGRRRIAPVCPRRGLAGNSHDAGRLRRRSRHPALQRGVVLPLAAGQSDRPAEPARCRRLSRTSAIRWLAAEVDRGARPEPRGLAWRDDAPVSAGAGRSDQRHRTASAFAFRLALTLASRAAGIGLSAICPSSCQVV</sequence>
<accession>I0HLN3</accession>
<dbReference type="STRING" id="983917.RGE_05750"/>
<feature type="region of interest" description="Disordered" evidence="1">
    <location>
        <begin position="390"/>
        <end position="412"/>
    </location>
</feature>
<feature type="region of interest" description="Disordered" evidence="1">
    <location>
        <begin position="127"/>
        <end position="220"/>
    </location>
</feature>
<dbReference type="HOGENOM" id="CLU_610957_0_0_4"/>
<keyword evidence="3" id="KW-1185">Reference proteome</keyword>
<evidence type="ECO:0000313" key="3">
    <source>
        <dbReference type="Proteomes" id="UP000007883"/>
    </source>
</evidence>
<feature type="compositionally biased region" description="Basic and acidic residues" evidence="1">
    <location>
        <begin position="390"/>
        <end position="401"/>
    </location>
</feature>
<evidence type="ECO:0000313" key="2">
    <source>
        <dbReference type="EMBL" id="BAL93920.1"/>
    </source>
</evidence>
<feature type="compositionally biased region" description="Basic residues" evidence="1">
    <location>
        <begin position="181"/>
        <end position="190"/>
    </location>
</feature>
<reference evidence="2 3" key="1">
    <citation type="journal article" date="2012" name="J. Bacteriol.">
        <title>Complete genome sequence of phototrophic betaproteobacterium Rubrivivax gelatinosus IL144.</title>
        <authorList>
            <person name="Nagashima S."/>
            <person name="Kamimura A."/>
            <person name="Shimizu T."/>
            <person name="Nakamura-isaki S."/>
            <person name="Aono E."/>
            <person name="Sakamoto K."/>
            <person name="Ichikawa N."/>
            <person name="Nakazawa H."/>
            <person name="Sekine M."/>
            <person name="Yamazaki S."/>
            <person name="Fujita N."/>
            <person name="Shimada K."/>
            <person name="Hanada S."/>
            <person name="Nagashima K.V.P."/>
        </authorList>
    </citation>
    <scope>NUCLEOTIDE SEQUENCE [LARGE SCALE GENOMIC DNA]</scope>
    <source>
        <strain evidence="3">NBRC 100245 / IL144</strain>
    </source>
</reference>
<feature type="region of interest" description="Disordered" evidence="1">
    <location>
        <begin position="1"/>
        <end position="113"/>
    </location>
</feature>
<dbReference type="EMBL" id="AP012320">
    <property type="protein sequence ID" value="BAL93920.1"/>
    <property type="molecule type" value="Genomic_DNA"/>
</dbReference>
<dbReference type="Proteomes" id="UP000007883">
    <property type="component" value="Chromosome"/>
</dbReference>
<protein>
    <submittedName>
        <fullName evidence="2">Uncharacterized protein</fullName>
    </submittedName>
</protein>
<feature type="compositionally biased region" description="Basic and acidic residues" evidence="1">
    <location>
        <begin position="191"/>
        <end position="209"/>
    </location>
</feature>